<accession>A0A1R2AXB0</accession>
<dbReference type="EMBL" id="MPUH01001251">
    <property type="protein sequence ID" value="OMJ69020.1"/>
    <property type="molecule type" value="Genomic_DNA"/>
</dbReference>
<proteinExistence type="predicted"/>
<comment type="caution">
    <text evidence="1">The sequence shown here is derived from an EMBL/GenBank/DDBJ whole genome shotgun (WGS) entry which is preliminary data.</text>
</comment>
<keyword evidence="2" id="KW-1185">Reference proteome</keyword>
<sequence length="165" mass="19179">MLIEKQIDEIVERDFNAFQASLQTGRSKTPGTPSRIRDYSQKKIMNCKKSHQLILGKQSDIFLQQKKLERFTMIFNLLHPGRDGKISSGTIAEVDLELPVFKAISPFFTRVISKKLVVNFKEFCKEMENLMGSLSKEDQDVVLYSNNKPIQVNSARLRKYQRIWH</sequence>
<evidence type="ECO:0000313" key="1">
    <source>
        <dbReference type="EMBL" id="OMJ69020.1"/>
    </source>
</evidence>
<name>A0A1R2AXB0_9CILI</name>
<dbReference type="AlphaFoldDB" id="A0A1R2AXB0"/>
<gene>
    <name evidence="1" type="ORF">SteCoe_33372</name>
</gene>
<organism evidence="1 2">
    <name type="scientific">Stentor coeruleus</name>
    <dbReference type="NCBI Taxonomy" id="5963"/>
    <lineage>
        <taxon>Eukaryota</taxon>
        <taxon>Sar</taxon>
        <taxon>Alveolata</taxon>
        <taxon>Ciliophora</taxon>
        <taxon>Postciliodesmatophora</taxon>
        <taxon>Heterotrichea</taxon>
        <taxon>Heterotrichida</taxon>
        <taxon>Stentoridae</taxon>
        <taxon>Stentor</taxon>
    </lineage>
</organism>
<protein>
    <submittedName>
        <fullName evidence="1">Uncharacterized protein</fullName>
    </submittedName>
</protein>
<evidence type="ECO:0000313" key="2">
    <source>
        <dbReference type="Proteomes" id="UP000187209"/>
    </source>
</evidence>
<reference evidence="1 2" key="1">
    <citation type="submission" date="2016-11" db="EMBL/GenBank/DDBJ databases">
        <title>The macronuclear genome of Stentor coeruleus: a giant cell with tiny introns.</title>
        <authorList>
            <person name="Slabodnick M."/>
            <person name="Ruby J.G."/>
            <person name="Reiff S.B."/>
            <person name="Swart E.C."/>
            <person name="Gosai S."/>
            <person name="Prabakaran S."/>
            <person name="Witkowska E."/>
            <person name="Larue G.E."/>
            <person name="Fisher S."/>
            <person name="Freeman R.M."/>
            <person name="Gunawardena J."/>
            <person name="Chu W."/>
            <person name="Stover N.A."/>
            <person name="Gregory B.D."/>
            <person name="Nowacki M."/>
            <person name="Derisi J."/>
            <person name="Roy S.W."/>
            <person name="Marshall W.F."/>
            <person name="Sood P."/>
        </authorList>
    </citation>
    <scope>NUCLEOTIDE SEQUENCE [LARGE SCALE GENOMIC DNA]</scope>
    <source>
        <strain evidence="1">WM001</strain>
    </source>
</reference>
<dbReference type="Proteomes" id="UP000187209">
    <property type="component" value="Unassembled WGS sequence"/>
</dbReference>